<feature type="region of interest" description="Disordered" evidence="1">
    <location>
        <begin position="1"/>
        <end position="29"/>
    </location>
</feature>
<dbReference type="Gene3D" id="4.10.280.10">
    <property type="entry name" value="Helix-loop-helix DNA-binding domain"/>
    <property type="match status" value="1"/>
</dbReference>
<dbReference type="AlphaFoldDB" id="A0ABD2AX02"/>
<feature type="compositionally biased region" description="Basic and acidic residues" evidence="1">
    <location>
        <begin position="279"/>
        <end position="300"/>
    </location>
</feature>
<feature type="region of interest" description="Disordered" evidence="1">
    <location>
        <begin position="952"/>
        <end position="974"/>
    </location>
</feature>
<proteinExistence type="predicted"/>
<dbReference type="SUPFAM" id="SSF47459">
    <property type="entry name" value="HLH, helix-loop-helix DNA-binding domain"/>
    <property type="match status" value="1"/>
</dbReference>
<feature type="compositionally biased region" description="Low complexity" evidence="1">
    <location>
        <begin position="954"/>
        <end position="965"/>
    </location>
</feature>
<dbReference type="Pfam" id="PF00010">
    <property type="entry name" value="HLH"/>
    <property type="match status" value="1"/>
</dbReference>
<dbReference type="EMBL" id="JAYRBN010000112">
    <property type="protein sequence ID" value="KAL2724911.1"/>
    <property type="molecule type" value="Genomic_DNA"/>
</dbReference>
<evidence type="ECO:0000313" key="4">
    <source>
        <dbReference type="Proteomes" id="UP001607303"/>
    </source>
</evidence>
<dbReference type="SMART" id="SM00353">
    <property type="entry name" value="HLH"/>
    <property type="match status" value="1"/>
</dbReference>
<dbReference type="PANTHER" id="PTHR23349">
    <property type="entry name" value="BASIC HELIX-LOOP-HELIX TRANSCRIPTION FACTOR, TWIST"/>
    <property type="match status" value="1"/>
</dbReference>
<accession>A0ABD2AX02</accession>
<sequence length="1062" mass="122302">MTSHPGYDYEDRGQRIRHRVGTTSRPADSTVACTSSQYYVGPNSDISEEDIAELPSCVYASRSSQHVAHASSHTHSPLHYHMPVATPDHNDADMNGVEEGYYPNGSPYRIQRHAANIRERKRMLSSINSAFDELRVHVPTFPYEKRLSKIDTLRLAIAYIALLREVLAARLDPLTYVERCLRGEINGERAEWNTSESSILSTKEEYISNNTIVNDKFEYESDTRSINLKKKDVEVFRNSKFFRCILVDSSTSKCLKEIECDEEKAGMIVSLCQTSPRKNDIKEKERKSEEERKKEEENNRNRYILEQNEEGSQMALQEDFMAVAMSSETSTNHRLASNISGDFKKGNMDTSKIPREIMINQERRSSRDDNDDRRDSIETNSSSGSSCNSGFLAKKIKRINRTMRNKNRGTFEVRRNPMRVSKKDMDKNFRRPRQCLLSTKRKDRFENSMSMISNQTKSSPTPYMNTRSVTRKMCNVGATYQAPTIRDETQWKEWPVHGMHERPIFHPQVGLAAEYIGRYFVSLDGLSYREIVDQSEIEVVSVDPHGEWSSSSEKKRGRKMITTVYRKNTEDKRKRNQQERTFSDTSKDKQEFSGNFRNCSRKSLDTITHSSRKSAEEENFLEGYAIAMSQSIQSSANFVKTNSWSATTPTMFVAERQKPSNNFYNVQTLHSSQLKFANILPRPSPKSSLIFVRTTDTKTSNCYSTSSNQIFKPFSNEISTAKLTDTVNDEALMEMNTIYKTLIPKEDSFSSCENSSINASNFCRKGMMNYVNKPQNIVMTKCLFTARQEKRESIHDNQNIKTVRKNLNDRSTLEIALRENKDKSCTTSNTLENWSTNETSEIAKILSEYNRSIARKSTIQAENYTIPLKTQKPNILRNSSKDSKETIWSKEERRIDINSRGDFTERKASIRLPHGKWRRFHFTVEKIKDSLDVTDRTQSTFIEHQQATLKNTRISTNSISTTNSTPRRENRRKSQLPYRSYEMLPHEETSNIVNSIKKECTTTKMENSTKTQSLQELLESTAVLYCTTAGGTRQEDLAGYVDTMDTTNKSVQWLDSWNNQIV</sequence>
<evidence type="ECO:0000256" key="1">
    <source>
        <dbReference type="SAM" id="MobiDB-lite"/>
    </source>
</evidence>
<feature type="compositionally biased region" description="Low complexity" evidence="1">
    <location>
        <begin position="380"/>
        <end position="390"/>
    </location>
</feature>
<dbReference type="InterPro" id="IPR036638">
    <property type="entry name" value="HLH_DNA-bd_sf"/>
</dbReference>
<gene>
    <name evidence="3" type="ORF">V1477_018772</name>
</gene>
<feature type="region of interest" description="Disordered" evidence="1">
    <location>
        <begin position="333"/>
        <end position="395"/>
    </location>
</feature>
<organism evidence="3 4">
    <name type="scientific">Vespula maculifrons</name>
    <name type="common">Eastern yellow jacket</name>
    <name type="synonym">Wasp</name>
    <dbReference type="NCBI Taxonomy" id="7453"/>
    <lineage>
        <taxon>Eukaryota</taxon>
        <taxon>Metazoa</taxon>
        <taxon>Ecdysozoa</taxon>
        <taxon>Arthropoda</taxon>
        <taxon>Hexapoda</taxon>
        <taxon>Insecta</taxon>
        <taxon>Pterygota</taxon>
        <taxon>Neoptera</taxon>
        <taxon>Endopterygota</taxon>
        <taxon>Hymenoptera</taxon>
        <taxon>Apocrita</taxon>
        <taxon>Aculeata</taxon>
        <taxon>Vespoidea</taxon>
        <taxon>Vespidae</taxon>
        <taxon>Vespinae</taxon>
        <taxon>Vespula</taxon>
    </lineage>
</organism>
<feature type="domain" description="BHLH" evidence="2">
    <location>
        <begin position="111"/>
        <end position="163"/>
    </location>
</feature>
<feature type="compositionally biased region" description="Basic and acidic residues" evidence="1">
    <location>
        <begin position="342"/>
        <end position="377"/>
    </location>
</feature>
<reference evidence="3 4" key="1">
    <citation type="journal article" date="2024" name="Ann. Entomol. Soc. Am.">
        <title>Genomic analyses of the southern and eastern yellowjacket wasps (Hymenoptera: Vespidae) reveal evolutionary signatures of social life.</title>
        <authorList>
            <person name="Catto M.A."/>
            <person name="Caine P.B."/>
            <person name="Orr S.E."/>
            <person name="Hunt B.G."/>
            <person name="Goodisman M.A.D."/>
        </authorList>
    </citation>
    <scope>NUCLEOTIDE SEQUENCE [LARGE SCALE GENOMIC DNA]</scope>
    <source>
        <strain evidence="3">232</strain>
        <tissue evidence="3">Head and thorax</tissue>
    </source>
</reference>
<evidence type="ECO:0000313" key="3">
    <source>
        <dbReference type="EMBL" id="KAL2724911.1"/>
    </source>
</evidence>
<dbReference type="PROSITE" id="PS50888">
    <property type="entry name" value="BHLH"/>
    <property type="match status" value="1"/>
</dbReference>
<dbReference type="InterPro" id="IPR050283">
    <property type="entry name" value="E-box_TF_Regulators"/>
</dbReference>
<dbReference type="CDD" id="cd11416">
    <property type="entry name" value="bHLH_TS_ceHLH13_like"/>
    <property type="match status" value="1"/>
</dbReference>
<dbReference type="InterPro" id="IPR011598">
    <property type="entry name" value="bHLH_dom"/>
</dbReference>
<evidence type="ECO:0000259" key="2">
    <source>
        <dbReference type="PROSITE" id="PS50888"/>
    </source>
</evidence>
<comment type="caution">
    <text evidence="3">The sequence shown here is derived from an EMBL/GenBank/DDBJ whole genome shotgun (WGS) entry which is preliminary data.</text>
</comment>
<feature type="region of interest" description="Disordered" evidence="1">
    <location>
        <begin position="566"/>
        <end position="596"/>
    </location>
</feature>
<dbReference type="Proteomes" id="UP001607303">
    <property type="component" value="Unassembled WGS sequence"/>
</dbReference>
<name>A0ABD2AX02_VESMC</name>
<keyword evidence="4" id="KW-1185">Reference proteome</keyword>
<dbReference type="PANTHER" id="PTHR23349:SF97">
    <property type="entry name" value="BHLH DOMAIN-CONTAINING PROTEIN"/>
    <property type="match status" value="1"/>
</dbReference>
<feature type="compositionally biased region" description="Basic and acidic residues" evidence="1">
    <location>
        <begin position="567"/>
        <end position="591"/>
    </location>
</feature>
<protein>
    <submittedName>
        <fullName evidence="3">Pancreas transcription factor 1 subunit alpha</fullName>
    </submittedName>
</protein>
<feature type="region of interest" description="Disordered" evidence="1">
    <location>
        <begin position="279"/>
        <end position="311"/>
    </location>
</feature>